<reference evidence="2 3" key="1">
    <citation type="submission" date="2019-12" db="EMBL/GenBank/DDBJ databases">
        <title>Chromosome-level assembly of the Caenorhabditis remanei genome.</title>
        <authorList>
            <person name="Teterina A.A."/>
            <person name="Willis J.H."/>
            <person name="Phillips P.C."/>
        </authorList>
    </citation>
    <scope>NUCLEOTIDE SEQUENCE [LARGE SCALE GENOMIC DNA]</scope>
    <source>
        <strain evidence="2 3">PX506</strain>
        <tissue evidence="2">Whole organism</tissue>
    </source>
</reference>
<gene>
    <name evidence="2" type="ORF">GCK72_017591</name>
</gene>
<dbReference type="AlphaFoldDB" id="A0A6A5G936"/>
<comment type="caution">
    <text evidence="2">The sequence shown here is derived from an EMBL/GenBank/DDBJ whole genome shotgun (WGS) entry which is preliminary data.</text>
</comment>
<dbReference type="RefSeq" id="XP_053581071.1">
    <property type="nucleotide sequence ID" value="XM_053732158.1"/>
</dbReference>
<organism evidence="2 3">
    <name type="scientific">Caenorhabditis remanei</name>
    <name type="common">Caenorhabditis vulgaris</name>
    <dbReference type="NCBI Taxonomy" id="31234"/>
    <lineage>
        <taxon>Eukaryota</taxon>
        <taxon>Metazoa</taxon>
        <taxon>Ecdysozoa</taxon>
        <taxon>Nematoda</taxon>
        <taxon>Chromadorea</taxon>
        <taxon>Rhabditida</taxon>
        <taxon>Rhabditina</taxon>
        <taxon>Rhabditomorpha</taxon>
        <taxon>Rhabditoidea</taxon>
        <taxon>Rhabditidae</taxon>
        <taxon>Peloderinae</taxon>
        <taxon>Caenorhabditis</taxon>
    </lineage>
</organism>
<name>A0A6A5G936_CAERE</name>
<evidence type="ECO:0000256" key="1">
    <source>
        <dbReference type="SAM" id="MobiDB-lite"/>
    </source>
</evidence>
<evidence type="ECO:0000313" key="3">
    <source>
        <dbReference type="Proteomes" id="UP000483820"/>
    </source>
</evidence>
<feature type="compositionally biased region" description="Basic and acidic residues" evidence="1">
    <location>
        <begin position="21"/>
        <end position="33"/>
    </location>
</feature>
<dbReference type="CTD" id="78776574"/>
<feature type="compositionally biased region" description="Acidic residues" evidence="1">
    <location>
        <begin position="1"/>
        <end position="20"/>
    </location>
</feature>
<dbReference type="KEGG" id="crq:GCK72_017591"/>
<dbReference type="Proteomes" id="UP000483820">
    <property type="component" value="Chromosome V"/>
</dbReference>
<dbReference type="EMBL" id="WUAV01000005">
    <property type="protein sequence ID" value="KAF1751039.1"/>
    <property type="molecule type" value="Genomic_DNA"/>
</dbReference>
<proteinExistence type="predicted"/>
<dbReference type="GeneID" id="78776574"/>
<sequence length="116" mass="13566">MGSDISENEAEESDENDVDNWEEKTEKMEPDERRNTWERLEFFDLEKKQKNILIFDSSENEIMLTREEWNENEEEEAKVGVARREGGGERAASPRQVLVLFESTGHAVVGKKWRSC</sequence>
<accession>A0A6A5G936</accession>
<protein>
    <submittedName>
        <fullName evidence="2">Uncharacterized protein</fullName>
    </submittedName>
</protein>
<evidence type="ECO:0000313" key="2">
    <source>
        <dbReference type="EMBL" id="KAF1751039.1"/>
    </source>
</evidence>
<feature type="region of interest" description="Disordered" evidence="1">
    <location>
        <begin position="1"/>
        <end position="33"/>
    </location>
</feature>